<dbReference type="PROSITE" id="PS51387">
    <property type="entry name" value="FAD_PCMH"/>
    <property type="match status" value="1"/>
</dbReference>
<comment type="cofactor">
    <cofactor evidence="1">
        <name>FAD</name>
        <dbReference type="ChEBI" id="CHEBI:57692"/>
    </cofactor>
</comment>
<dbReference type="SUPFAM" id="SSF56176">
    <property type="entry name" value="FAD-binding/transporter-associated domain-like"/>
    <property type="match status" value="1"/>
</dbReference>
<dbReference type="EMBL" id="CP108036">
    <property type="protein sequence ID" value="WUN78142.1"/>
    <property type="molecule type" value="Genomic_DNA"/>
</dbReference>
<evidence type="ECO:0000313" key="8">
    <source>
        <dbReference type="Proteomes" id="UP001432312"/>
    </source>
</evidence>
<keyword evidence="3" id="KW-0285">Flavoprotein</keyword>
<name>A0ABZ1Q6S4_9ACTN</name>
<dbReference type="InterPro" id="IPR036318">
    <property type="entry name" value="FAD-bd_PCMH-like_sf"/>
</dbReference>
<dbReference type="InterPro" id="IPR006094">
    <property type="entry name" value="Oxid_FAD_bind_N"/>
</dbReference>
<gene>
    <name evidence="7" type="ORF">OHA91_06355</name>
</gene>
<evidence type="ECO:0000256" key="5">
    <source>
        <dbReference type="ARBA" id="ARBA00023002"/>
    </source>
</evidence>
<reference evidence="7" key="1">
    <citation type="submission" date="2022-10" db="EMBL/GenBank/DDBJ databases">
        <title>The complete genomes of actinobacterial strains from the NBC collection.</title>
        <authorList>
            <person name="Joergensen T.S."/>
            <person name="Alvarez Arevalo M."/>
            <person name="Sterndorff E.B."/>
            <person name="Faurdal D."/>
            <person name="Vuksanovic O."/>
            <person name="Mourched A.-S."/>
            <person name="Charusanti P."/>
            <person name="Shaw S."/>
            <person name="Blin K."/>
            <person name="Weber T."/>
        </authorList>
    </citation>
    <scope>NUCLEOTIDE SEQUENCE</scope>
    <source>
        <strain evidence="7">NBC_00303</strain>
    </source>
</reference>
<evidence type="ECO:0000259" key="6">
    <source>
        <dbReference type="PROSITE" id="PS51387"/>
    </source>
</evidence>
<dbReference type="Proteomes" id="UP001432312">
    <property type="component" value="Chromosome"/>
</dbReference>
<evidence type="ECO:0000256" key="3">
    <source>
        <dbReference type="ARBA" id="ARBA00022630"/>
    </source>
</evidence>
<accession>A0ABZ1Q6S4</accession>
<dbReference type="GeneID" id="95495640"/>
<dbReference type="InterPro" id="IPR050416">
    <property type="entry name" value="FAD-linked_Oxidoreductase"/>
</dbReference>
<keyword evidence="4" id="KW-0274">FAD</keyword>
<protein>
    <submittedName>
        <fullName evidence="7">FAD-binding protein</fullName>
    </submittedName>
</protein>
<feature type="domain" description="FAD-binding PCMH-type" evidence="6">
    <location>
        <begin position="67"/>
        <end position="247"/>
    </location>
</feature>
<dbReference type="InterPro" id="IPR016169">
    <property type="entry name" value="FAD-bd_PCMH_sub2"/>
</dbReference>
<dbReference type="Gene3D" id="3.30.465.10">
    <property type="match status" value="1"/>
</dbReference>
<proteinExistence type="inferred from homology"/>
<sequence length="539" mass="57802">MKDLSRRGFIAGGVAAGGAAALTAAGTGTAAADTTAAGCFPAPPAKDIRPGDPRYAELTARGYNGRFSGRPESVRLVHRADQVVAAVDDALRTGRRIAVRSGGHCFEGFVDDPAVQVVVDVSEMKSVHYDPRHKAFAIESGATLGEVYRTLYLGWGVTVPAGACPGVGAGGHIAGGGYGGLSRHHGFVADHLYGVEVVVADRPGRARLVTATRDPADPHHDLWWAHTGGGGGNFGVVTRYLMRSPGARGDDPTTLLPKPPATIRSVTIGWSWADMTEAAFVRILRNHGTWHERESAADSRYAPLSAWLILNHRANGRFTLVANVDGSLPHGAQLLDEYVAAITAGTGVRHEAEQATALWMKSTLTTDPYAGGGYPFKSKAALLRKAWTETQIRTLHRCLTSSGGEHQGSAVYLSTLGGRINTVPASATAIPHRDSLFSASYETSWWPGISGDEQLAWVRELYRDLYADTGGVPVPDAANGGAYINYPDVDLADPRWNTSGVPWHTFYYRDNYPRLQQVKARWDPADVFRHALSVRPPGR</sequence>
<dbReference type="PROSITE" id="PS51318">
    <property type="entry name" value="TAT"/>
    <property type="match status" value="1"/>
</dbReference>
<keyword evidence="8" id="KW-1185">Reference proteome</keyword>
<comment type="similarity">
    <text evidence="2">Belongs to the oxygen-dependent FAD-linked oxidoreductase family.</text>
</comment>
<dbReference type="InterPro" id="IPR016166">
    <property type="entry name" value="FAD-bd_PCMH"/>
</dbReference>
<dbReference type="RefSeq" id="WP_031146996.1">
    <property type="nucleotide sequence ID" value="NZ_CP108036.1"/>
</dbReference>
<dbReference type="InterPro" id="IPR006311">
    <property type="entry name" value="TAT_signal"/>
</dbReference>
<organism evidence="7 8">
    <name type="scientific">Streptomyces erythrochromogenes</name>
    <dbReference type="NCBI Taxonomy" id="285574"/>
    <lineage>
        <taxon>Bacteria</taxon>
        <taxon>Bacillati</taxon>
        <taxon>Actinomycetota</taxon>
        <taxon>Actinomycetes</taxon>
        <taxon>Kitasatosporales</taxon>
        <taxon>Streptomycetaceae</taxon>
        <taxon>Streptomyces</taxon>
    </lineage>
</organism>
<dbReference type="InterPro" id="IPR012951">
    <property type="entry name" value="BBE"/>
</dbReference>
<evidence type="ECO:0000256" key="4">
    <source>
        <dbReference type="ARBA" id="ARBA00022827"/>
    </source>
</evidence>
<evidence type="ECO:0000256" key="1">
    <source>
        <dbReference type="ARBA" id="ARBA00001974"/>
    </source>
</evidence>
<dbReference type="PANTHER" id="PTHR42973:SF39">
    <property type="entry name" value="FAD-BINDING PCMH-TYPE DOMAIN-CONTAINING PROTEIN"/>
    <property type="match status" value="1"/>
</dbReference>
<keyword evidence="5" id="KW-0560">Oxidoreductase</keyword>
<dbReference type="Pfam" id="PF08031">
    <property type="entry name" value="BBE"/>
    <property type="match status" value="1"/>
</dbReference>
<dbReference type="Pfam" id="PF01565">
    <property type="entry name" value="FAD_binding_4"/>
    <property type="match status" value="1"/>
</dbReference>
<dbReference type="Gene3D" id="3.40.462.20">
    <property type="match status" value="1"/>
</dbReference>
<evidence type="ECO:0000256" key="2">
    <source>
        <dbReference type="ARBA" id="ARBA00005466"/>
    </source>
</evidence>
<evidence type="ECO:0000313" key="7">
    <source>
        <dbReference type="EMBL" id="WUN78142.1"/>
    </source>
</evidence>
<dbReference type="PANTHER" id="PTHR42973">
    <property type="entry name" value="BINDING OXIDOREDUCTASE, PUTATIVE (AFU_ORTHOLOGUE AFUA_1G17690)-RELATED"/>
    <property type="match status" value="1"/>
</dbReference>